<dbReference type="Proteomes" id="UP001589693">
    <property type="component" value="Unassembled WGS sequence"/>
</dbReference>
<feature type="signal peptide" evidence="1">
    <location>
        <begin position="1"/>
        <end position="26"/>
    </location>
</feature>
<evidence type="ECO:0000313" key="2">
    <source>
        <dbReference type="EMBL" id="MFB9903816.1"/>
    </source>
</evidence>
<sequence>MKKFLASALAGFTVVAVMGVADTASAAPSPCTVTRASGQKAAFSTCQDGYRHYVVIECQKGGRWTGPVAYGRQESYARCSDATGDWLISANVSYW</sequence>
<dbReference type="EMBL" id="JBHLZU010000006">
    <property type="protein sequence ID" value="MFB9903816.1"/>
    <property type="molecule type" value="Genomic_DNA"/>
</dbReference>
<proteinExistence type="predicted"/>
<comment type="caution">
    <text evidence="2">The sequence shown here is derived from an EMBL/GenBank/DDBJ whole genome shotgun (WGS) entry which is preliminary data.</text>
</comment>
<evidence type="ECO:0000256" key="1">
    <source>
        <dbReference type="SAM" id="SignalP"/>
    </source>
</evidence>
<name>A0ABV5ZSG3_9PSEU</name>
<keyword evidence="3" id="KW-1185">Reference proteome</keyword>
<keyword evidence="1" id="KW-0732">Signal</keyword>
<dbReference type="RefSeq" id="WP_377850974.1">
    <property type="nucleotide sequence ID" value="NZ_JBHLZU010000006.1"/>
</dbReference>
<reference evidence="2 3" key="1">
    <citation type="submission" date="2024-09" db="EMBL/GenBank/DDBJ databases">
        <authorList>
            <person name="Sun Q."/>
            <person name="Mori K."/>
        </authorList>
    </citation>
    <scope>NUCLEOTIDE SEQUENCE [LARGE SCALE GENOMIC DNA]</scope>
    <source>
        <strain evidence="2 3">TBRC 7907</strain>
    </source>
</reference>
<evidence type="ECO:0000313" key="3">
    <source>
        <dbReference type="Proteomes" id="UP001589693"/>
    </source>
</evidence>
<feature type="chain" id="PRO_5046515746" evidence="1">
    <location>
        <begin position="27"/>
        <end position="95"/>
    </location>
</feature>
<accession>A0ABV5ZSG3</accession>
<protein>
    <submittedName>
        <fullName evidence="2">Uncharacterized protein</fullName>
    </submittedName>
</protein>
<organism evidence="2 3">
    <name type="scientific">Allokutzneria oryzae</name>
    <dbReference type="NCBI Taxonomy" id="1378989"/>
    <lineage>
        <taxon>Bacteria</taxon>
        <taxon>Bacillati</taxon>
        <taxon>Actinomycetota</taxon>
        <taxon>Actinomycetes</taxon>
        <taxon>Pseudonocardiales</taxon>
        <taxon>Pseudonocardiaceae</taxon>
        <taxon>Allokutzneria</taxon>
    </lineage>
</organism>
<gene>
    <name evidence="2" type="ORF">ACFFQA_07690</name>
</gene>